<accession>A0A8H4VXR1</accession>
<dbReference type="InterPro" id="IPR046341">
    <property type="entry name" value="SET_dom_sf"/>
</dbReference>
<reference evidence="2 3" key="1">
    <citation type="submission" date="2020-03" db="EMBL/GenBank/DDBJ databases">
        <title>Draft Genome Sequence of Cudoniella acicularis.</title>
        <authorList>
            <person name="Buettner E."/>
            <person name="Kellner H."/>
        </authorList>
    </citation>
    <scope>NUCLEOTIDE SEQUENCE [LARGE SCALE GENOMIC DNA]</scope>
    <source>
        <strain evidence="2 3">DSM 108380</strain>
    </source>
</reference>
<dbReference type="PROSITE" id="PS50280">
    <property type="entry name" value="SET"/>
    <property type="match status" value="1"/>
</dbReference>
<dbReference type="Proteomes" id="UP000566819">
    <property type="component" value="Unassembled WGS sequence"/>
</dbReference>
<sequence>MLKIAPVSNKGLGLAATARISKGTRILAEPPLLTYPLSTLLNSPALLAEKLIAMHISTLSLSLNQQRSLLSLHNNFPSTPFSGILKTNGLPTKEGEGGIFITANRINHACIPDIHHCWNSLTEKLTVHAIRDIEEGEEITISYFTIAPFATTR</sequence>
<dbReference type="EMBL" id="JAAMPI010001124">
    <property type="protein sequence ID" value="KAF4626593.1"/>
    <property type="molecule type" value="Genomic_DNA"/>
</dbReference>
<comment type="caution">
    <text evidence="2">The sequence shown here is derived from an EMBL/GenBank/DDBJ whole genome shotgun (WGS) entry which is preliminary data.</text>
</comment>
<feature type="domain" description="SET" evidence="1">
    <location>
        <begin position="1"/>
        <end position="144"/>
    </location>
</feature>
<dbReference type="Gene3D" id="2.170.270.10">
    <property type="entry name" value="SET domain"/>
    <property type="match status" value="1"/>
</dbReference>
<evidence type="ECO:0000259" key="1">
    <source>
        <dbReference type="PROSITE" id="PS50280"/>
    </source>
</evidence>
<dbReference type="AlphaFoldDB" id="A0A8H4VXR1"/>
<dbReference type="InterPro" id="IPR001214">
    <property type="entry name" value="SET_dom"/>
</dbReference>
<dbReference type="PANTHER" id="PTHR47332">
    <property type="entry name" value="SET DOMAIN-CONTAINING PROTEIN 5"/>
    <property type="match status" value="1"/>
</dbReference>
<dbReference type="PANTHER" id="PTHR47332:SF4">
    <property type="entry name" value="SET DOMAIN-CONTAINING PROTEIN 5"/>
    <property type="match status" value="1"/>
</dbReference>
<protein>
    <recommendedName>
        <fullName evidence="1">SET domain-containing protein</fullName>
    </recommendedName>
</protein>
<organism evidence="2 3">
    <name type="scientific">Cudoniella acicularis</name>
    <dbReference type="NCBI Taxonomy" id="354080"/>
    <lineage>
        <taxon>Eukaryota</taxon>
        <taxon>Fungi</taxon>
        <taxon>Dikarya</taxon>
        <taxon>Ascomycota</taxon>
        <taxon>Pezizomycotina</taxon>
        <taxon>Leotiomycetes</taxon>
        <taxon>Helotiales</taxon>
        <taxon>Tricladiaceae</taxon>
        <taxon>Cudoniella</taxon>
    </lineage>
</organism>
<dbReference type="Pfam" id="PF00856">
    <property type="entry name" value="SET"/>
    <property type="match status" value="1"/>
</dbReference>
<name>A0A8H4VXR1_9HELO</name>
<dbReference type="OrthoDB" id="265717at2759"/>
<dbReference type="CDD" id="cd20071">
    <property type="entry name" value="SET_SMYD"/>
    <property type="match status" value="1"/>
</dbReference>
<dbReference type="InterPro" id="IPR053185">
    <property type="entry name" value="SET_domain_protein"/>
</dbReference>
<evidence type="ECO:0000313" key="2">
    <source>
        <dbReference type="EMBL" id="KAF4626593.1"/>
    </source>
</evidence>
<gene>
    <name evidence="2" type="ORF">G7Y89_g11560</name>
</gene>
<keyword evidence="3" id="KW-1185">Reference proteome</keyword>
<evidence type="ECO:0000313" key="3">
    <source>
        <dbReference type="Proteomes" id="UP000566819"/>
    </source>
</evidence>
<dbReference type="SUPFAM" id="SSF82199">
    <property type="entry name" value="SET domain"/>
    <property type="match status" value="1"/>
</dbReference>
<proteinExistence type="predicted"/>
<dbReference type="SMART" id="SM00317">
    <property type="entry name" value="SET"/>
    <property type="match status" value="1"/>
</dbReference>